<gene>
    <name evidence="4" type="ORF">JKF63_02712</name>
</gene>
<keyword evidence="2" id="KW-0175">Coiled coil</keyword>
<reference evidence="4 5" key="1">
    <citation type="submission" date="2021-02" db="EMBL/GenBank/DDBJ databases">
        <title>Porcisia hertigi Genome sequencing and assembly.</title>
        <authorList>
            <person name="Almutairi H."/>
            <person name="Gatherer D."/>
        </authorList>
    </citation>
    <scope>NUCLEOTIDE SEQUENCE [LARGE SCALE GENOMIC DNA]</scope>
    <source>
        <strain evidence="4 5">C119</strain>
    </source>
</reference>
<comment type="similarity">
    <text evidence="1">Belongs to the FAM161 family.</text>
</comment>
<evidence type="ECO:0000256" key="3">
    <source>
        <dbReference type="SAM" id="MobiDB-lite"/>
    </source>
</evidence>
<dbReference type="InterPro" id="IPR051655">
    <property type="entry name" value="FAM161"/>
</dbReference>
<dbReference type="GO" id="GO:0005929">
    <property type="term" value="C:cilium"/>
    <property type="evidence" value="ECO:0007669"/>
    <property type="project" value="TreeGrafter"/>
</dbReference>
<dbReference type="PANTHER" id="PTHR21501:SF1">
    <property type="entry name" value="PROTEIN FAM-161"/>
    <property type="match status" value="1"/>
</dbReference>
<sequence>MEELLATQLAELREEQERLEQQLGHTALGIPHKTWRASATSAATEAHQETRRCVRELTAQEASSTTTTAPVTKETAVFIDHDGTKRTAQHDDVVGTQGGSPHSPVATGGATRTSWNYEERLGELESLKRKYESYAREAMNRYFTSVNDYQGYKDRREITKNVKPFSFEARELVKPLRIREQRAEAESRARDAAATQHRRQPYKATPVPPSTFMNKYALMVEEWCQRKAAIEMMARERARIAKNDAAFVRLSAQGLRSTREGLMGVIYGPDGKPLTRNELRRRAQSADVAGNRRKGTVASCREIPLEVRMRLWPALSDHERVRNERIKFLAKARKSEIDAEVRQVMPLLTSPSPARHADAANSVNASVAALLAAASCGRDGGAAPCYGVGQAALSTNPISMPATAGETTVAAAAFSPVPPPPPPPAPPLPLQPPGVSSPPRLAAVPPPPLSVPAPQPPPGVATVVPLPVPSPSVAIPVPPPASIVPQPSVAVLSTSLPPAPTVVPTTPPLPPPPPPPPSVGSALPVPPPAASAPLRAPPAPVTAPASSVTTGAAAVVKTAKQRTQQDGEAVWRRYNPHLTFKPNVRPGVPNFEALWAQHKAALAEKKQQHSTTVPQPFDLTPTARDGKIVGRRPMRSVSALGPPHRHRSPSSSKRHQATGTSPMPASIATEGGAPRGTRAHALRTEAIYSHYVKQSEERTVTAEGDEQFWRAVAQRRREVRKRLGAYLVDHHAEHERAITEKVRALRAAMRESEKAAEERLAEMRQRVAAMPPVFAEPVHLNEQSRARAEVERSILQSLKDTGLDGATIKNIIASSPSAATGTAVDIVDTADAGAADASGPKETAASPIATEDGDSKPNEPPSGSTAHSSSSGHVKASRRSSSDSSSSTDSSSSSDSSDRSSQSLIKISPLGGSVAGRPSRASISTVSVSVPKLAEPTAKKSEVEYSDDSFESSDSD</sequence>
<dbReference type="GO" id="GO:0005856">
    <property type="term" value="C:cytoskeleton"/>
    <property type="evidence" value="ECO:0007669"/>
    <property type="project" value="UniProtKB-ARBA"/>
</dbReference>
<feature type="region of interest" description="Disordered" evidence="3">
    <location>
        <begin position="502"/>
        <end position="545"/>
    </location>
</feature>
<dbReference type="GeneID" id="94288813"/>
<dbReference type="InterPro" id="IPR019579">
    <property type="entry name" value="FAM161A/B"/>
</dbReference>
<feature type="compositionally biased region" description="Acidic residues" evidence="3">
    <location>
        <begin position="944"/>
        <end position="956"/>
    </location>
</feature>
<feature type="compositionally biased region" description="Low complexity" evidence="3">
    <location>
        <begin position="882"/>
        <end position="903"/>
    </location>
</feature>
<evidence type="ECO:0000256" key="1">
    <source>
        <dbReference type="ARBA" id="ARBA00006663"/>
    </source>
</evidence>
<comment type="caution">
    <text evidence="4">The sequence shown here is derived from an EMBL/GenBank/DDBJ whole genome shotgun (WGS) entry which is preliminary data.</text>
</comment>
<evidence type="ECO:0000313" key="4">
    <source>
        <dbReference type="EMBL" id="KAG5496410.1"/>
    </source>
</evidence>
<name>A0A836I4F3_9TRYP</name>
<feature type="compositionally biased region" description="Pro residues" evidence="3">
    <location>
        <begin position="416"/>
        <end position="436"/>
    </location>
</feature>
<proteinExistence type="inferred from homology"/>
<dbReference type="KEGG" id="phet:94288813"/>
<dbReference type="RefSeq" id="XP_067754893.1">
    <property type="nucleotide sequence ID" value="XM_067898736.1"/>
</dbReference>
<feature type="region of interest" description="Disordered" evidence="3">
    <location>
        <begin position="186"/>
        <end position="207"/>
    </location>
</feature>
<feature type="compositionally biased region" description="Basic residues" evidence="3">
    <location>
        <begin position="643"/>
        <end position="656"/>
    </location>
</feature>
<dbReference type="OrthoDB" id="2150121at2759"/>
<dbReference type="EMBL" id="JAFJZO010000032">
    <property type="protein sequence ID" value="KAG5496410.1"/>
    <property type="molecule type" value="Genomic_DNA"/>
</dbReference>
<organism evidence="4 5">
    <name type="scientific">Porcisia hertigi</name>
    <dbReference type="NCBI Taxonomy" id="2761500"/>
    <lineage>
        <taxon>Eukaryota</taxon>
        <taxon>Discoba</taxon>
        <taxon>Euglenozoa</taxon>
        <taxon>Kinetoplastea</taxon>
        <taxon>Metakinetoplastina</taxon>
        <taxon>Trypanosomatida</taxon>
        <taxon>Trypanosomatidae</taxon>
        <taxon>Leishmaniinae</taxon>
        <taxon>Porcisia</taxon>
    </lineage>
</organism>
<dbReference type="PANTHER" id="PTHR21501">
    <property type="entry name" value="PROTEIN FAM-161"/>
    <property type="match status" value="1"/>
</dbReference>
<feature type="region of interest" description="Disordered" evidence="3">
    <location>
        <begin position="604"/>
        <end position="675"/>
    </location>
</feature>
<feature type="compositionally biased region" description="Low complexity" evidence="3">
    <location>
        <begin position="862"/>
        <end position="873"/>
    </location>
</feature>
<dbReference type="AlphaFoldDB" id="A0A836I4F3"/>
<dbReference type="GO" id="GO:0044782">
    <property type="term" value="P:cilium organization"/>
    <property type="evidence" value="ECO:0007669"/>
    <property type="project" value="TreeGrafter"/>
</dbReference>
<feature type="region of interest" description="Disordered" evidence="3">
    <location>
        <begin position="833"/>
        <end position="956"/>
    </location>
</feature>
<protein>
    <submittedName>
        <fullName evidence="4">Uncharacterized protein</fullName>
    </submittedName>
</protein>
<feature type="compositionally biased region" description="Pro residues" evidence="3">
    <location>
        <begin position="502"/>
        <end position="541"/>
    </location>
</feature>
<dbReference type="Pfam" id="PF10595">
    <property type="entry name" value="FAM161A_B"/>
    <property type="match status" value="1"/>
</dbReference>
<keyword evidence="5" id="KW-1185">Reference proteome</keyword>
<feature type="region of interest" description="Disordered" evidence="3">
    <location>
        <begin position="412"/>
        <end position="450"/>
    </location>
</feature>
<evidence type="ECO:0000313" key="5">
    <source>
        <dbReference type="Proteomes" id="UP000674318"/>
    </source>
</evidence>
<dbReference type="Proteomes" id="UP000674318">
    <property type="component" value="Chromosome 32"/>
</dbReference>
<accession>A0A836I4F3</accession>
<dbReference type="PRINTS" id="PR01217">
    <property type="entry name" value="PRICHEXTENSN"/>
</dbReference>
<evidence type="ECO:0000256" key="2">
    <source>
        <dbReference type="ARBA" id="ARBA00023054"/>
    </source>
</evidence>